<dbReference type="Pfam" id="PF01055">
    <property type="entry name" value="Glyco_hydro_31_2nd"/>
    <property type="match status" value="1"/>
</dbReference>
<organism evidence="6 7">
    <name type="scientific">Novosphingobium sediminicola</name>
    <dbReference type="NCBI Taxonomy" id="563162"/>
    <lineage>
        <taxon>Bacteria</taxon>
        <taxon>Pseudomonadati</taxon>
        <taxon>Pseudomonadota</taxon>
        <taxon>Alphaproteobacteria</taxon>
        <taxon>Sphingomonadales</taxon>
        <taxon>Sphingomonadaceae</taxon>
        <taxon>Novosphingobium</taxon>
    </lineage>
</organism>
<dbReference type="Gene3D" id="2.60.40.1180">
    <property type="entry name" value="Golgi alpha-mannosidase II"/>
    <property type="match status" value="1"/>
</dbReference>
<sequence>MRKSSLAHPPRFSLAEREGPRVTLHADTGAIAHIFVAEEDIIRVLLLTQGTLTSPPSWAIAPGQSDIAEPGRDRMSVEGFAAPDFGIEETESHITIATTRLRVSIAREGFFCTWHQSGPQGWELIAQDRPTQAYNFGWWDDATYHYITRQTGERYYALGERAGAMDRAGRRFRLTNLDPMGYDASANDPLYKSIPYVLVVNAEGAAHGIFYDTTADPSFDFGHEHDNYHPHYRYMRADSGDLDYYMIAGPDAREVTRRYTWLTGRPAFQPRWAVGYSGSTMTYTDAPNAQERMGEFIEGIKRHDIPCESFHLSSGYTSIGDKRYVFHWNREKFPDVGGFVQSYADAGVELVPNIKPALLVTHPRYDELAAKGWFVSDADGDPITCQFWDEVGAYIDFTNPEAAAWWREQVTQQLLEYGIHSTWNDNNEYEIWDKRALISGFGAPRPAAAERPVQTLLMMRASRAAQIAYRPDERPYVVTRSGMAGMQRYAQSWSGDNYTAWHTIRYNQKMALGIALSGVSNFGHDIGGFAGPAPEPELLLRWVQAGIVMPRFSIHSWNSDRTVNEPWMYPEATPAIVGMMQLRRALQPMLHDLLWRHHAHYEPVSRPVWLDFPHDRRAWEDGDTHLLGPDLLVAPAMDKGVESVTAYLPLGANWYDIRDDRAYAGGQDAVLDAPLSGLPPMLAREGSGLFLDLAPAGFVQAAPQPAVLLYPAPGLGQFTWSGFDESGNAWPDADHPPLWNVWVKSASDAISIVAAWTGHGPAPASALRIVLPAAETRAITLNGAVLAARIENVLGVARKVLDAVI</sequence>
<dbReference type="Pfam" id="PF13802">
    <property type="entry name" value="Gal_mutarotas_2"/>
    <property type="match status" value="1"/>
</dbReference>
<dbReference type="CDD" id="cd14752">
    <property type="entry name" value="GH31_N"/>
    <property type="match status" value="1"/>
</dbReference>
<name>A0A7W6G8S4_9SPHN</name>
<feature type="domain" description="Glycosyl hydrolase family 31 C-terminal" evidence="5">
    <location>
        <begin position="602"/>
        <end position="687"/>
    </location>
</feature>
<dbReference type="Gene3D" id="3.20.20.80">
    <property type="entry name" value="Glycosidases"/>
    <property type="match status" value="1"/>
</dbReference>
<dbReference type="SUPFAM" id="SSF74650">
    <property type="entry name" value="Galactose mutarotase-like"/>
    <property type="match status" value="1"/>
</dbReference>
<keyword evidence="7" id="KW-1185">Reference proteome</keyword>
<dbReference type="GO" id="GO:0005975">
    <property type="term" value="P:carbohydrate metabolic process"/>
    <property type="evidence" value="ECO:0007669"/>
    <property type="project" value="InterPro"/>
</dbReference>
<dbReference type="Proteomes" id="UP000548867">
    <property type="component" value="Unassembled WGS sequence"/>
</dbReference>
<comment type="similarity">
    <text evidence="1 2">Belongs to the glycosyl hydrolase 31 family.</text>
</comment>
<dbReference type="EMBL" id="JACIDX010000030">
    <property type="protein sequence ID" value="MBB3957688.1"/>
    <property type="molecule type" value="Genomic_DNA"/>
</dbReference>
<dbReference type="Pfam" id="PF21365">
    <property type="entry name" value="Glyco_hydro_31_3rd"/>
    <property type="match status" value="1"/>
</dbReference>
<dbReference type="InterPro" id="IPR048395">
    <property type="entry name" value="Glyco_hydro_31_C"/>
</dbReference>
<evidence type="ECO:0000256" key="2">
    <source>
        <dbReference type="RuleBase" id="RU361185"/>
    </source>
</evidence>
<evidence type="ECO:0000259" key="4">
    <source>
        <dbReference type="Pfam" id="PF13802"/>
    </source>
</evidence>
<dbReference type="InterPro" id="IPR000322">
    <property type="entry name" value="Glyco_hydro_31_TIM"/>
</dbReference>
<accession>A0A7W6G8S4</accession>
<dbReference type="InterPro" id="IPR017853">
    <property type="entry name" value="GH"/>
</dbReference>
<dbReference type="AlphaFoldDB" id="A0A7W6G8S4"/>
<gene>
    <name evidence="6" type="ORF">GGR38_004663</name>
</gene>
<evidence type="ECO:0000313" key="7">
    <source>
        <dbReference type="Proteomes" id="UP000548867"/>
    </source>
</evidence>
<dbReference type="GO" id="GO:0030246">
    <property type="term" value="F:carbohydrate binding"/>
    <property type="evidence" value="ECO:0007669"/>
    <property type="project" value="InterPro"/>
</dbReference>
<feature type="domain" description="Glycoside hydrolase family 31 N-terminal" evidence="4">
    <location>
        <begin position="33"/>
        <end position="220"/>
    </location>
</feature>
<evidence type="ECO:0000313" key="6">
    <source>
        <dbReference type="EMBL" id="MBB3957688.1"/>
    </source>
</evidence>
<dbReference type="RefSeq" id="WP_183629214.1">
    <property type="nucleotide sequence ID" value="NZ_JACIDX010000030.1"/>
</dbReference>
<evidence type="ECO:0000256" key="1">
    <source>
        <dbReference type="ARBA" id="ARBA00007806"/>
    </source>
</evidence>
<reference evidence="6 7" key="1">
    <citation type="submission" date="2020-08" db="EMBL/GenBank/DDBJ databases">
        <title>Genomic Encyclopedia of Type Strains, Phase IV (KMG-IV): sequencing the most valuable type-strain genomes for metagenomic binning, comparative biology and taxonomic classification.</title>
        <authorList>
            <person name="Goeker M."/>
        </authorList>
    </citation>
    <scope>NUCLEOTIDE SEQUENCE [LARGE SCALE GENOMIC DNA]</scope>
    <source>
        <strain evidence="6 7">DSM 27057</strain>
    </source>
</reference>
<dbReference type="InterPro" id="IPR011013">
    <property type="entry name" value="Gal_mutarotase_sf_dom"/>
</dbReference>
<comment type="caution">
    <text evidence="6">The sequence shown here is derived from an EMBL/GenBank/DDBJ whole genome shotgun (WGS) entry which is preliminary data.</text>
</comment>
<dbReference type="InterPro" id="IPR025887">
    <property type="entry name" value="Glyco_hydro_31_N_dom"/>
</dbReference>
<dbReference type="SUPFAM" id="SSF51011">
    <property type="entry name" value="Glycosyl hydrolase domain"/>
    <property type="match status" value="1"/>
</dbReference>
<proteinExistence type="inferred from homology"/>
<dbReference type="GO" id="GO:0004558">
    <property type="term" value="F:alpha-1,4-glucosidase activity"/>
    <property type="evidence" value="ECO:0007669"/>
    <property type="project" value="UniProtKB-EC"/>
</dbReference>
<dbReference type="PANTHER" id="PTHR22762:SF165">
    <property type="entry name" value="PUTATIVE (AFU_ORTHOLOGUE AFUA_1G06560)-RELATED"/>
    <property type="match status" value="1"/>
</dbReference>
<dbReference type="InterPro" id="IPR013780">
    <property type="entry name" value="Glyco_hydro_b"/>
</dbReference>
<keyword evidence="2 6" id="KW-0326">Glycosidase</keyword>
<protein>
    <submittedName>
        <fullName evidence="6">Alpha-glucosidase</fullName>
        <ecNumber evidence="6">3.2.1.20</ecNumber>
    </submittedName>
</protein>
<dbReference type="Gene3D" id="2.60.40.1760">
    <property type="entry name" value="glycosyl hydrolase (family 31)"/>
    <property type="match status" value="1"/>
</dbReference>
<dbReference type="PANTHER" id="PTHR22762">
    <property type="entry name" value="ALPHA-GLUCOSIDASE"/>
    <property type="match status" value="1"/>
</dbReference>
<feature type="domain" description="Glycoside hydrolase family 31 TIM barrel" evidence="3">
    <location>
        <begin position="266"/>
        <end position="592"/>
    </location>
</feature>
<dbReference type="EC" id="3.2.1.20" evidence="6"/>
<evidence type="ECO:0000259" key="3">
    <source>
        <dbReference type="Pfam" id="PF01055"/>
    </source>
</evidence>
<dbReference type="CDD" id="cd06599">
    <property type="entry name" value="GH31_glycosidase_Aec37"/>
    <property type="match status" value="1"/>
</dbReference>
<dbReference type="SUPFAM" id="SSF51445">
    <property type="entry name" value="(Trans)glycosidases"/>
    <property type="match status" value="1"/>
</dbReference>
<keyword evidence="2 6" id="KW-0378">Hydrolase</keyword>
<evidence type="ECO:0000259" key="5">
    <source>
        <dbReference type="Pfam" id="PF21365"/>
    </source>
</evidence>